<dbReference type="STRING" id="400682.A0A1X7UF82"/>
<protein>
    <submittedName>
        <fullName evidence="2">Uncharacterized protein</fullName>
    </submittedName>
</protein>
<organism evidence="2">
    <name type="scientific">Amphimedon queenslandica</name>
    <name type="common">Sponge</name>
    <dbReference type="NCBI Taxonomy" id="400682"/>
    <lineage>
        <taxon>Eukaryota</taxon>
        <taxon>Metazoa</taxon>
        <taxon>Porifera</taxon>
        <taxon>Demospongiae</taxon>
        <taxon>Heteroscleromorpha</taxon>
        <taxon>Haplosclerida</taxon>
        <taxon>Niphatidae</taxon>
        <taxon>Amphimedon</taxon>
    </lineage>
</organism>
<name>A0A1X7UF82_AMPQE</name>
<dbReference type="EnsemblMetazoa" id="Aqu2.1.26447_001">
    <property type="protein sequence ID" value="Aqu2.1.26447_001"/>
    <property type="gene ID" value="Aqu2.1.26447"/>
</dbReference>
<evidence type="ECO:0000313" key="2">
    <source>
        <dbReference type="EnsemblMetazoa" id="Aqu2.1.26447_001"/>
    </source>
</evidence>
<dbReference type="OrthoDB" id="416437at2759"/>
<sequence>MPNLRGKASAKKLRKLIKEKRARAKAMCSVDERHNITAEPVLRSSASVECSGGVLNEGLCDVVTEQEVISGSVCDHNPELCDVTEYVVPSVADDADPFVLSDPPKKLDAFKDNYNANHEEKLDATKDNYIANREERLDAAKDNYIAYCQERLNAFKDNYIANHEERLEAFKDNYIANRQERLEDGCFDDDNEESLSKDAEKDVQNDNVVTSDTKARYYDEAVNLIDQALSEGDVDALIKIATESDPNNKMSDVTQIFTSRYDESDSDINLRDPDLEVKLLKENVNLIAEFQKEISNQNEHACCSCRRLMRRGNLTKVFANASVVGESRAEDVVRVIDKRVSCNIPNKDTCPQLHEIVMRYQLHKCSNYFSKETVLKNVQQSMKAEKRIYHPKRSEEEVRVNDYNPLLLLLWKANMDVSFYQNEDELVYDGETVQEAFDRRHIVEHERCVEANEKFRKLLKCREKLKDIQDARAANREQENDVEDDDPQLMGQIKDAKNDVRDMDTGSGLYKKENRY</sequence>
<dbReference type="InParanoid" id="A0A1X7UF82"/>
<feature type="compositionally biased region" description="Basic and acidic residues" evidence="1">
    <location>
        <begin position="494"/>
        <end position="516"/>
    </location>
</feature>
<feature type="region of interest" description="Disordered" evidence="1">
    <location>
        <begin position="472"/>
        <end position="516"/>
    </location>
</feature>
<accession>A0A1X7UF82</accession>
<dbReference type="AlphaFoldDB" id="A0A1X7UF82"/>
<reference evidence="2" key="1">
    <citation type="submission" date="2017-05" db="UniProtKB">
        <authorList>
            <consortium name="EnsemblMetazoa"/>
        </authorList>
    </citation>
    <scope>IDENTIFICATION</scope>
</reference>
<evidence type="ECO:0000256" key="1">
    <source>
        <dbReference type="SAM" id="MobiDB-lite"/>
    </source>
</evidence>
<proteinExistence type="predicted"/>